<feature type="transmembrane region" description="Helical" evidence="2">
    <location>
        <begin position="240"/>
        <end position="258"/>
    </location>
</feature>
<feature type="compositionally biased region" description="Basic and acidic residues" evidence="1">
    <location>
        <begin position="301"/>
        <end position="315"/>
    </location>
</feature>
<gene>
    <name evidence="3" type="ORF">LTR77_006549</name>
</gene>
<feature type="transmembrane region" description="Helical" evidence="2">
    <location>
        <begin position="29"/>
        <end position="50"/>
    </location>
</feature>
<evidence type="ECO:0000256" key="2">
    <source>
        <dbReference type="SAM" id="Phobius"/>
    </source>
</evidence>
<keyword evidence="4" id="KW-1185">Reference proteome</keyword>
<name>A0AAV9P751_9PEZI</name>
<evidence type="ECO:0000313" key="4">
    <source>
        <dbReference type="Proteomes" id="UP001337655"/>
    </source>
</evidence>
<dbReference type="RefSeq" id="XP_064657592.1">
    <property type="nucleotide sequence ID" value="XM_064803791.1"/>
</dbReference>
<keyword evidence="2" id="KW-0472">Membrane</keyword>
<dbReference type="AlphaFoldDB" id="A0AAV9P751"/>
<dbReference type="GeneID" id="89927889"/>
<feature type="region of interest" description="Disordered" evidence="1">
    <location>
        <begin position="297"/>
        <end position="327"/>
    </location>
</feature>
<comment type="caution">
    <text evidence="3">The sequence shown here is derived from an EMBL/GenBank/DDBJ whole genome shotgun (WGS) entry which is preliminary data.</text>
</comment>
<protein>
    <submittedName>
        <fullName evidence="3">Uncharacterized protein</fullName>
    </submittedName>
</protein>
<sequence length="327" mass="34341">MSVPLPSPGQIVVALIIDTVRHATNLASAAIPFIASTPFALVNAIDYLAALPLAHLPQWIASGLLPLLDLVKGAIFVLYPVILLALATGLFHETCTYIIHQLSGTGPTLRSGRLQCPMNTVFVLTHASYFSTVLQRDMSLYNGLCAMCACSSVVLGITGSLAIVTSWACATTTHNATTAITADLATDPGARADHAVGSADHLSTATEESEHSTAISIPLPKATSSADKARKENEAMVTQVIPSLLVGFMVVILARALFDAVVDLLTRVLAGLPVLLCTALLSYVGWIVVGAYLSRKPGAGGDRKVERTPTTDKTELTTGQETILEPS</sequence>
<feature type="transmembrane region" description="Helical" evidence="2">
    <location>
        <begin position="70"/>
        <end position="91"/>
    </location>
</feature>
<keyword evidence="2" id="KW-0812">Transmembrane</keyword>
<proteinExistence type="predicted"/>
<evidence type="ECO:0000313" key="3">
    <source>
        <dbReference type="EMBL" id="KAK5167982.1"/>
    </source>
</evidence>
<feature type="transmembrane region" description="Helical" evidence="2">
    <location>
        <begin position="270"/>
        <end position="293"/>
    </location>
</feature>
<accession>A0AAV9P751</accession>
<evidence type="ECO:0000256" key="1">
    <source>
        <dbReference type="SAM" id="MobiDB-lite"/>
    </source>
</evidence>
<organism evidence="3 4">
    <name type="scientific">Saxophila tyrrhenica</name>
    <dbReference type="NCBI Taxonomy" id="1690608"/>
    <lineage>
        <taxon>Eukaryota</taxon>
        <taxon>Fungi</taxon>
        <taxon>Dikarya</taxon>
        <taxon>Ascomycota</taxon>
        <taxon>Pezizomycotina</taxon>
        <taxon>Dothideomycetes</taxon>
        <taxon>Dothideomycetidae</taxon>
        <taxon>Mycosphaerellales</taxon>
        <taxon>Extremaceae</taxon>
        <taxon>Saxophila</taxon>
    </lineage>
</organism>
<dbReference type="Proteomes" id="UP001337655">
    <property type="component" value="Unassembled WGS sequence"/>
</dbReference>
<reference evidence="3 4" key="1">
    <citation type="submission" date="2023-08" db="EMBL/GenBank/DDBJ databases">
        <title>Black Yeasts Isolated from many extreme environments.</title>
        <authorList>
            <person name="Coleine C."/>
            <person name="Stajich J.E."/>
            <person name="Selbmann L."/>
        </authorList>
    </citation>
    <scope>NUCLEOTIDE SEQUENCE [LARGE SCALE GENOMIC DNA]</scope>
    <source>
        <strain evidence="3 4">CCFEE 5935</strain>
    </source>
</reference>
<dbReference type="EMBL" id="JAVRRT010000010">
    <property type="protein sequence ID" value="KAK5167982.1"/>
    <property type="molecule type" value="Genomic_DNA"/>
</dbReference>
<keyword evidence="2" id="KW-1133">Transmembrane helix</keyword>